<keyword evidence="4" id="KW-1185">Reference proteome</keyword>
<evidence type="ECO:0000259" key="2">
    <source>
        <dbReference type="Pfam" id="PF00135"/>
    </source>
</evidence>
<dbReference type="RefSeq" id="WP_142044841.1">
    <property type="nucleotide sequence ID" value="NZ_JBHTGS010000002.1"/>
</dbReference>
<evidence type="ECO:0000313" key="3">
    <source>
        <dbReference type="EMBL" id="TQL79491.1"/>
    </source>
</evidence>
<feature type="domain" description="Carboxylesterase type B" evidence="2">
    <location>
        <begin position="32"/>
        <end position="499"/>
    </location>
</feature>
<comment type="caution">
    <text evidence="3">The sequence shown here is derived from an EMBL/GenBank/DDBJ whole genome shotgun (WGS) entry which is preliminary data.</text>
</comment>
<feature type="chain" id="PRO_5021711394" evidence="1">
    <location>
        <begin position="25"/>
        <end position="531"/>
    </location>
</feature>
<protein>
    <submittedName>
        <fullName evidence="3">Para-nitrobenzyl esterase</fullName>
    </submittedName>
</protein>
<proteinExistence type="predicted"/>
<dbReference type="Pfam" id="PF00135">
    <property type="entry name" value="COesterase"/>
    <property type="match status" value="1"/>
</dbReference>
<dbReference type="Gene3D" id="3.40.50.1820">
    <property type="entry name" value="alpha/beta hydrolase"/>
    <property type="match status" value="1"/>
</dbReference>
<dbReference type="InParanoid" id="A0A543B3T1"/>
<organism evidence="3 4">
    <name type="scientific">Stackebrandtia endophytica</name>
    <dbReference type="NCBI Taxonomy" id="1496996"/>
    <lineage>
        <taxon>Bacteria</taxon>
        <taxon>Bacillati</taxon>
        <taxon>Actinomycetota</taxon>
        <taxon>Actinomycetes</taxon>
        <taxon>Glycomycetales</taxon>
        <taxon>Glycomycetaceae</taxon>
        <taxon>Stackebrandtia</taxon>
    </lineage>
</organism>
<dbReference type="InterPro" id="IPR050309">
    <property type="entry name" value="Type-B_Carboxylest/Lipase"/>
</dbReference>
<keyword evidence="1" id="KW-0732">Signal</keyword>
<reference evidence="3 4" key="1">
    <citation type="submission" date="2019-06" db="EMBL/GenBank/DDBJ databases">
        <title>Sequencing the genomes of 1000 actinobacteria strains.</title>
        <authorList>
            <person name="Klenk H.-P."/>
        </authorList>
    </citation>
    <scope>NUCLEOTIDE SEQUENCE [LARGE SCALE GENOMIC DNA]</scope>
    <source>
        <strain evidence="3 4">DSM 45928</strain>
    </source>
</reference>
<dbReference type="EMBL" id="VFOW01000001">
    <property type="protein sequence ID" value="TQL79491.1"/>
    <property type="molecule type" value="Genomic_DNA"/>
</dbReference>
<sequence>MSRKLAMAAVLTLAVAASCGTASSEENTMTADVVTIDTGQVRGTVADDHRLFQGIPYAASTAGENRWLPPQPAASWEGVRDATRPGSPCPQVGGEYGGDDSFDEDCLFLNVTTPPESTGDKPVVIWIHGNGSIGSGDVFSADRMAAQGDVIVVTVNYRMGVFGAFAHPELADSGTLGLQDQRAAMQWVQRNAAAFGGDPDNVTLFGVSFGATAISGHLIATESQGLFQRAIMHSGFSVMDAPDGALYEDLGAMDTFGWTVDAEQRAMGEAIAAELGCVGDSDTVLECLRAKTAEELLSYPAIMNIFQSYSHGSAELPQPPADALAAGDFAEVPVLAGSTLDEHRTFVAIRILTGAPIEDDRYDAVLAQAFGDDAAVVAQQYPLADYANANEAFAQVMTDRMWAQAIMRQNELLAAKNPVYFYEFADRNPPAEFPFPPQLEPGAYHNADISYLLRAPEFEAELSPEQLELSDAMIGYWSRFAWTGDPNGDGAVEWPMFGDSGYVQSLAPGEGGIGQVDFRSEHLLDFWESLG</sequence>
<gene>
    <name evidence="3" type="ORF">FB566_5099</name>
</gene>
<name>A0A543B3T1_9ACTN</name>
<evidence type="ECO:0000313" key="4">
    <source>
        <dbReference type="Proteomes" id="UP000317043"/>
    </source>
</evidence>
<dbReference type="PROSITE" id="PS51257">
    <property type="entry name" value="PROKAR_LIPOPROTEIN"/>
    <property type="match status" value="1"/>
</dbReference>
<dbReference type="AlphaFoldDB" id="A0A543B3T1"/>
<accession>A0A543B3T1</accession>
<dbReference type="PANTHER" id="PTHR11559">
    <property type="entry name" value="CARBOXYLESTERASE"/>
    <property type="match status" value="1"/>
</dbReference>
<evidence type="ECO:0000256" key="1">
    <source>
        <dbReference type="SAM" id="SignalP"/>
    </source>
</evidence>
<dbReference type="OrthoDB" id="3199405at2"/>
<dbReference type="SUPFAM" id="SSF53474">
    <property type="entry name" value="alpha/beta-Hydrolases"/>
    <property type="match status" value="1"/>
</dbReference>
<dbReference type="InterPro" id="IPR002018">
    <property type="entry name" value="CarbesteraseB"/>
</dbReference>
<dbReference type="InterPro" id="IPR029058">
    <property type="entry name" value="AB_hydrolase_fold"/>
</dbReference>
<feature type="signal peptide" evidence="1">
    <location>
        <begin position="1"/>
        <end position="24"/>
    </location>
</feature>
<dbReference type="Proteomes" id="UP000317043">
    <property type="component" value="Unassembled WGS sequence"/>
</dbReference>